<dbReference type="PANTHER" id="PTHR23501">
    <property type="entry name" value="MAJOR FACILITATOR SUPERFAMILY"/>
    <property type="match status" value="1"/>
</dbReference>
<gene>
    <name evidence="10" type="ORF">THAR02_03573</name>
</gene>
<dbReference type="PROSITE" id="PS50850">
    <property type="entry name" value="MFS"/>
    <property type="match status" value="1"/>
</dbReference>
<feature type="domain" description="Major facilitator superfamily (MFS) profile" evidence="9">
    <location>
        <begin position="62"/>
        <end position="523"/>
    </location>
</feature>
<evidence type="ECO:0000259" key="9">
    <source>
        <dbReference type="PROSITE" id="PS50850"/>
    </source>
</evidence>
<sequence>MTINTAPSTGSETLTEPKELHEPGIEPNTKPSTPSNNDDMVDIEAATNTKPNQLSTFKWILVCFCVYISDFVYGLDTTIAADIQGAVTQTFGTVDQLAWLGAGFALGSTAVILPGGALFNSFNQKWLYVAGVMLFEVGSALCGAAPSMSALIVGRVLAGAGGTGIYLGTLNFFSSELVSPERRGAYISGISIVWGLGAVLGPAIGGAFSISKATWRWGFYINLVLGALAAPIWLFLLPSVHPTKGVSIKDRLLRLDFVGFILSAASWSIFTIVFIAGGNNWAWKDGRTIASLAVCGVLTLAYILQQYFCILTTPSTRSFPGHLLRYKVHILLGTSTACAISSLYVAIYYIPVYFQFVESDSPLKAAVRILPLVLVAVAVSFSSGSLLAKVKYYKPHYLVSGILITLGSTLFYVYIDPSVSAGVIYGVSVVMALGIGLTWQIGYTVATLKVLPQDIGNALSIQNLSQIGGSTIALVIAGQVFQSDAFSRLSTALSGQGYSAAQIHDAVAGAQSVVLSQLEGELRDRALLAITDAIKTTFIPVITAGVLIFVAGLSMKMEKLFS</sequence>
<keyword evidence="4 8" id="KW-0812">Transmembrane</keyword>
<organism evidence="10 11">
    <name type="scientific">Trichoderma harzianum</name>
    <name type="common">Hypocrea lixii</name>
    <dbReference type="NCBI Taxonomy" id="5544"/>
    <lineage>
        <taxon>Eukaryota</taxon>
        <taxon>Fungi</taxon>
        <taxon>Dikarya</taxon>
        <taxon>Ascomycota</taxon>
        <taxon>Pezizomycotina</taxon>
        <taxon>Sordariomycetes</taxon>
        <taxon>Hypocreomycetidae</taxon>
        <taxon>Hypocreales</taxon>
        <taxon>Hypocreaceae</taxon>
        <taxon>Trichoderma</taxon>
    </lineage>
</organism>
<accession>A0A0F9XH16</accession>
<dbReference type="Gene3D" id="1.20.1250.20">
    <property type="entry name" value="MFS general substrate transporter like domains"/>
    <property type="match status" value="2"/>
</dbReference>
<evidence type="ECO:0000256" key="3">
    <source>
        <dbReference type="ARBA" id="ARBA00022448"/>
    </source>
</evidence>
<dbReference type="AlphaFoldDB" id="A0A0F9XH16"/>
<feature type="transmembrane region" description="Helical" evidence="8">
    <location>
        <begin position="257"/>
        <end position="277"/>
    </location>
</feature>
<feature type="region of interest" description="Disordered" evidence="7">
    <location>
        <begin position="1"/>
        <end position="40"/>
    </location>
</feature>
<dbReference type="Proteomes" id="UP000034112">
    <property type="component" value="Unassembled WGS sequence"/>
</dbReference>
<evidence type="ECO:0000256" key="6">
    <source>
        <dbReference type="ARBA" id="ARBA00023136"/>
    </source>
</evidence>
<feature type="transmembrane region" description="Helical" evidence="8">
    <location>
        <begin position="152"/>
        <end position="173"/>
    </location>
</feature>
<comment type="caution">
    <text evidence="10">The sequence shown here is derived from an EMBL/GenBank/DDBJ whole genome shotgun (WGS) entry which is preliminary data.</text>
</comment>
<comment type="subcellular location">
    <subcellularLocation>
        <location evidence="1">Membrane</location>
        <topology evidence="1">Multi-pass membrane protein</topology>
    </subcellularLocation>
</comment>
<dbReference type="OrthoDB" id="4895283at2759"/>
<dbReference type="GO" id="GO:0005886">
    <property type="term" value="C:plasma membrane"/>
    <property type="evidence" value="ECO:0007669"/>
    <property type="project" value="TreeGrafter"/>
</dbReference>
<dbReference type="InterPro" id="IPR011701">
    <property type="entry name" value="MFS"/>
</dbReference>
<keyword evidence="3" id="KW-0813">Transport</keyword>
<reference evidence="11" key="1">
    <citation type="journal article" date="2015" name="Genome Announc.">
        <title>Draft whole-genome sequence of the biocontrol agent Trichoderma harzianum T6776.</title>
        <authorList>
            <person name="Baroncelli R."/>
            <person name="Piaggeschi G."/>
            <person name="Fiorini L."/>
            <person name="Bertolini E."/>
            <person name="Zapparata A."/>
            <person name="Pe M.E."/>
            <person name="Sarrocco S."/>
            <person name="Vannacci G."/>
        </authorList>
    </citation>
    <scope>NUCLEOTIDE SEQUENCE [LARGE SCALE GENOMIC DNA]</scope>
    <source>
        <strain evidence="11">T6776</strain>
    </source>
</reference>
<dbReference type="Pfam" id="PF07690">
    <property type="entry name" value="MFS_1"/>
    <property type="match status" value="1"/>
</dbReference>
<evidence type="ECO:0000256" key="2">
    <source>
        <dbReference type="ARBA" id="ARBA00007520"/>
    </source>
</evidence>
<feature type="transmembrane region" description="Helical" evidence="8">
    <location>
        <begin position="97"/>
        <end position="119"/>
    </location>
</feature>
<dbReference type="EMBL" id="JOKZ01000081">
    <property type="protein sequence ID" value="KKP04296.1"/>
    <property type="molecule type" value="Genomic_DNA"/>
</dbReference>
<feature type="compositionally biased region" description="Basic and acidic residues" evidence="7">
    <location>
        <begin position="15"/>
        <end position="24"/>
    </location>
</feature>
<name>A0A0F9XH16_TRIHA</name>
<feature type="transmembrane region" description="Helical" evidence="8">
    <location>
        <begin position="185"/>
        <end position="211"/>
    </location>
</feature>
<keyword evidence="6 8" id="KW-0472">Membrane</keyword>
<dbReference type="InterPro" id="IPR036259">
    <property type="entry name" value="MFS_trans_sf"/>
</dbReference>
<dbReference type="InterPro" id="IPR020846">
    <property type="entry name" value="MFS_dom"/>
</dbReference>
<keyword evidence="5 8" id="KW-1133">Transmembrane helix</keyword>
<proteinExistence type="inferred from homology"/>
<evidence type="ECO:0000256" key="8">
    <source>
        <dbReference type="SAM" id="Phobius"/>
    </source>
</evidence>
<evidence type="ECO:0000256" key="5">
    <source>
        <dbReference type="ARBA" id="ARBA00022989"/>
    </source>
</evidence>
<feature type="transmembrane region" description="Helical" evidence="8">
    <location>
        <begin position="421"/>
        <end position="439"/>
    </location>
</feature>
<dbReference type="SUPFAM" id="SSF103473">
    <property type="entry name" value="MFS general substrate transporter"/>
    <property type="match status" value="1"/>
</dbReference>
<dbReference type="OMA" id="GIGLTWQ"/>
<evidence type="ECO:0000313" key="11">
    <source>
        <dbReference type="Proteomes" id="UP000034112"/>
    </source>
</evidence>
<dbReference type="GO" id="GO:0022857">
    <property type="term" value="F:transmembrane transporter activity"/>
    <property type="evidence" value="ECO:0007669"/>
    <property type="project" value="InterPro"/>
</dbReference>
<dbReference type="PANTHER" id="PTHR23501:SF12">
    <property type="entry name" value="MAJOR FACILITATOR SUPERFAMILY (MFS) PROFILE DOMAIN-CONTAINING PROTEIN-RELATED"/>
    <property type="match status" value="1"/>
</dbReference>
<comment type="similarity">
    <text evidence="2">Belongs to the major facilitator superfamily. TCR/Tet family.</text>
</comment>
<feature type="transmembrane region" description="Helical" evidence="8">
    <location>
        <begin position="330"/>
        <end position="349"/>
    </location>
</feature>
<feature type="transmembrane region" description="Helical" evidence="8">
    <location>
        <begin position="217"/>
        <end position="236"/>
    </location>
</feature>
<protein>
    <recommendedName>
        <fullName evidence="9">Major facilitator superfamily (MFS) profile domain-containing protein</fullName>
    </recommendedName>
</protein>
<feature type="transmembrane region" description="Helical" evidence="8">
    <location>
        <begin position="126"/>
        <end position="146"/>
    </location>
</feature>
<feature type="transmembrane region" description="Helical" evidence="8">
    <location>
        <begin position="397"/>
        <end position="415"/>
    </location>
</feature>
<feature type="transmembrane region" description="Helical" evidence="8">
    <location>
        <begin position="369"/>
        <end position="390"/>
    </location>
</feature>
<feature type="transmembrane region" description="Helical" evidence="8">
    <location>
        <begin position="533"/>
        <end position="555"/>
    </location>
</feature>
<evidence type="ECO:0000256" key="7">
    <source>
        <dbReference type="SAM" id="MobiDB-lite"/>
    </source>
</evidence>
<evidence type="ECO:0000256" key="1">
    <source>
        <dbReference type="ARBA" id="ARBA00004141"/>
    </source>
</evidence>
<feature type="compositionally biased region" description="Polar residues" evidence="7">
    <location>
        <begin position="29"/>
        <end position="38"/>
    </location>
</feature>
<evidence type="ECO:0000313" key="10">
    <source>
        <dbReference type="EMBL" id="KKP04296.1"/>
    </source>
</evidence>
<evidence type="ECO:0000256" key="4">
    <source>
        <dbReference type="ARBA" id="ARBA00022692"/>
    </source>
</evidence>
<feature type="compositionally biased region" description="Polar residues" evidence="7">
    <location>
        <begin position="1"/>
        <end position="14"/>
    </location>
</feature>
<feature type="transmembrane region" description="Helical" evidence="8">
    <location>
        <begin position="289"/>
        <end position="310"/>
    </location>
</feature>